<dbReference type="GO" id="GO:0006310">
    <property type="term" value="P:DNA recombination"/>
    <property type="evidence" value="ECO:0007669"/>
    <property type="project" value="UniProtKB-KW"/>
</dbReference>
<evidence type="ECO:0000256" key="2">
    <source>
        <dbReference type="ARBA" id="ARBA00023125"/>
    </source>
</evidence>
<feature type="domain" description="Tyr recombinase" evidence="4">
    <location>
        <begin position="1"/>
        <end position="99"/>
    </location>
</feature>
<reference evidence="5 6" key="1">
    <citation type="submission" date="2016-08" db="EMBL/GenBank/DDBJ databases">
        <authorList>
            <person name="Seilhamer J.J."/>
        </authorList>
    </citation>
    <scope>NUCLEOTIDE SEQUENCE [LARGE SCALE GENOMIC DNA]</scope>
    <source>
        <strain evidence="5 6">IEBC_T61001</strain>
    </source>
</reference>
<organism evidence="5 6">
    <name type="scientific">Bacillus thuringiensis</name>
    <dbReference type="NCBI Taxonomy" id="1428"/>
    <lineage>
        <taxon>Bacteria</taxon>
        <taxon>Bacillati</taxon>
        <taxon>Bacillota</taxon>
        <taxon>Bacilli</taxon>
        <taxon>Bacillales</taxon>
        <taxon>Bacillaceae</taxon>
        <taxon>Bacillus</taxon>
        <taxon>Bacillus cereus group</taxon>
    </lineage>
</organism>
<dbReference type="PANTHER" id="PTHR30349">
    <property type="entry name" value="PHAGE INTEGRASE-RELATED"/>
    <property type="match status" value="1"/>
</dbReference>
<sequence length="119" mass="14241">MKDLIKENGEFETDYVFVKNDGEQIDRNHFRKRLKKYVEETGITKRVHPHLFRHTCTTMFLEAGGDIRHLQILLGYTDLLMLLIRYTHLSKQALLNQHDKFPPLNPLIDRLNKERKILR</sequence>
<keyword evidence="3" id="KW-0233">DNA recombination</keyword>
<protein>
    <recommendedName>
        <fullName evidence="4">Tyr recombinase domain-containing protein</fullName>
    </recommendedName>
</protein>
<dbReference type="SUPFAM" id="SSF56349">
    <property type="entry name" value="DNA breaking-rejoining enzymes"/>
    <property type="match status" value="1"/>
</dbReference>
<dbReference type="Pfam" id="PF00589">
    <property type="entry name" value="Phage_integrase"/>
    <property type="match status" value="1"/>
</dbReference>
<dbReference type="PANTHER" id="PTHR30349:SF41">
    <property type="entry name" value="INTEGRASE_RECOMBINASE PROTEIN MJ0367-RELATED"/>
    <property type="match status" value="1"/>
</dbReference>
<dbReference type="InterPro" id="IPR013762">
    <property type="entry name" value="Integrase-like_cat_sf"/>
</dbReference>
<keyword evidence="2" id="KW-0238">DNA-binding</keyword>
<comment type="similarity">
    <text evidence="1">Belongs to the 'phage' integrase family.</text>
</comment>
<dbReference type="Gene3D" id="1.10.443.10">
    <property type="entry name" value="Intergrase catalytic core"/>
    <property type="match status" value="1"/>
</dbReference>
<accession>A0A1C4AQX7</accession>
<evidence type="ECO:0000256" key="3">
    <source>
        <dbReference type="ARBA" id="ARBA00023172"/>
    </source>
</evidence>
<dbReference type="Proteomes" id="UP000195991">
    <property type="component" value="Unassembled WGS sequence"/>
</dbReference>
<name>A0A1C4AQX7_BACTU</name>
<evidence type="ECO:0000313" key="6">
    <source>
        <dbReference type="Proteomes" id="UP000195991"/>
    </source>
</evidence>
<gene>
    <name evidence="5" type="ORF">BTT61001_00890</name>
</gene>
<evidence type="ECO:0000259" key="4">
    <source>
        <dbReference type="PROSITE" id="PS51898"/>
    </source>
</evidence>
<evidence type="ECO:0000256" key="1">
    <source>
        <dbReference type="ARBA" id="ARBA00008857"/>
    </source>
</evidence>
<dbReference type="AlphaFoldDB" id="A0A1C4AQX7"/>
<dbReference type="GO" id="GO:0015074">
    <property type="term" value="P:DNA integration"/>
    <property type="evidence" value="ECO:0007669"/>
    <property type="project" value="InterPro"/>
</dbReference>
<dbReference type="InterPro" id="IPR011010">
    <property type="entry name" value="DNA_brk_join_enz"/>
</dbReference>
<dbReference type="GO" id="GO:0003677">
    <property type="term" value="F:DNA binding"/>
    <property type="evidence" value="ECO:0007669"/>
    <property type="project" value="UniProtKB-KW"/>
</dbReference>
<evidence type="ECO:0000313" key="5">
    <source>
        <dbReference type="EMBL" id="SCB97100.1"/>
    </source>
</evidence>
<dbReference type="InterPro" id="IPR050090">
    <property type="entry name" value="Tyrosine_recombinase_XerCD"/>
</dbReference>
<dbReference type="PROSITE" id="PS51898">
    <property type="entry name" value="TYR_RECOMBINASE"/>
    <property type="match status" value="1"/>
</dbReference>
<dbReference type="InterPro" id="IPR002104">
    <property type="entry name" value="Integrase_catalytic"/>
</dbReference>
<dbReference type="EMBL" id="FMBI01000023">
    <property type="protein sequence ID" value="SCB97100.1"/>
    <property type="molecule type" value="Genomic_DNA"/>
</dbReference>
<dbReference type="RefSeq" id="WP_087985719.1">
    <property type="nucleotide sequence ID" value="NZ_FMBI01000023.1"/>
</dbReference>
<proteinExistence type="inferred from homology"/>